<feature type="transmembrane region" description="Helical" evidence="2">
    <location>
        <begin position="333"/>
        <end position="355"/>
    </location>
</feature>
<protein>
    <submittedName>
        <fullName evidence="4">Uncharacterized protein</fullName>
    </submittedName>
</protein>
<feature type="compositionally biased region" description="Polar residues" evidence="1">
    <location>
        <begin position="272"/>
        <end position="281"/>
    </location>
</feature>
<keyword evidence="2" id="KW-1133">Transmembrane helix</keyword>
<feature type="transmembrane region" description="Helical" evidence="2">
    <location>
        <begin position="376"/>
        <end position="398"/>
    </location>
</feature>
<keyword evidence="2" id="KW-0812">Transmembrane</keyword>
<keyword evidence="2" id="KW-0472">Membrane</keyword>
<feature type="transmembrane region" description="Helical" evidence="2">
    <location>
        <begin position="160"/>
        <end position="179"/>
    </location>
</feature>
<dbReference type="Proteomes" id="UP000604046">
    <property type="component" value="Unassembled WGS sequence"/>
</dbReference>
<sequence length="534" mass="58450">MRVLLVAVLVQLTRAAEIKAIQVTAAGNPEALPLRQAGYVRREHRSQESSLAQLVPQPVSKVVEDATEAVSHLKSESTIGIWKEEEKQASTAMALSLLASLSFVLTVFYMWNTPALKVATRKILVSSISLFSVVLSFMVMKKVWKLIAGSESSSETKTLSDIFSFLRFFILYMLPSILRKRLEKQMDTDRIRAFQIVGVHLIGFAGADAFSDVLKLNVFSASTYGYFLGVCCMAALLGIMSWATMKIRTRSQTPEAAPLVEGSSAAEDATGEPTQAASATATPEGPVNQLLETMEVEIEGFVVGFLVSMWVRFTVTGALPGAKYGRQITGDDVSWLLCFCLAAFFFATLLAAYQARFPAASATTRVQYFLQRARRMLSMTTLMSFAWLAFFLCQWLLWHVTADGPNGSHHTAKLTASNALALLASASVFLPMMALNLVGKADWLLYSSEAFVKVAALVLGFSWETAVYMVVQGASESTEGEATKKLLGIATILLILLLILPGWYMHMLPEIKPSKEDQEQVPEEKAAEPAEVST</sequence>
<feature type="transmembrane region" description="Helical" evidence="2">
    <location>
        <begin position="223"/>
        <end position="243"/>
    </location>
</feature>
<keyword evidence="5" id="KW-1185">Reference proteome</keyword>
<evidence type="ECO:0000256" key="2">
    <source>
        <dbReference type="SAM" id="Phobius"/>
    </source>
</evidence>
<gene>
    <name evidence="4" type="ORF">SNAT2548_LOCUS21830</name>
</gene>
<feature type="transmembrane region" description="Helical" evidence="2">
    <location>
        <begin position="418"/>
        <end position="438"/>
    </location>
</feature>
<feature type="transmembrane region" description="Helical" evidence="2">
    <location>
        <begin position="486"/>
        <end position="505"/>
    </location>
</feature>
<feature type="transmembrane region" description="Helical" evidence="2">
    <location>
        <begin position="450"/>
        <end position="471"/>
    </location>
</feature>
<keyword evidence="3" id="KW-0732">Signal</keyword>
<dbReference type="AlphaFoldDB" id="A0A812QRT2"/>
<name>A0A812QRT2_9DINO</name>
<feature type="compositionally biased region" description="Basic and acidic residues" evidence="1">
    <location>
        <begin position="514"/>
        <end position="528"/>
    </location>
</feature>
<dbReference type="EMBL" id="CAJNDS010002264">
    <property type="protein sequence ID" value="CAE7401019.1"/>
    <property type="molecule type" value="Genomic_DNA"/>
</dbReference>
<feature type="signal peptide" evidence="3">
    <location>
        <begin position="1"/>
        <end position="15"/>
    </location>
</feature>
<reference evidence="4" key="1">
    <citation type="submission" date="2021-02" db="EMBL/GenBank/DDBJ databases">
        <authorList>
            <person name="Dougan E. K."/>
            <person name="Rhodes N."/>
            <person name="Thang M."/>
            <person name="Chan C."/>
        </authorList>
    </citation>
    <scope>NUCLEOTIDE SEQUENCE</scope>
</reference>
<comment type="caution">
    <text evidence="4">The sequence shown here is derived from an EMBL/GenBank/DDBJ whole genome shotgun (WGS) entry which is preliminary data.</text>
</comment>
<accession>A0A812QRT2</accession>
<evidence type="ECO:0000256" key="3">
    <source>
        <dbReference type="SAM" id="SignalP"/>
    </source>
</evidence>
<feature type="transmembrane region" description="Helical" evidence="2">
    <location>
        <begin position="301"/>
        <end position="321"/>
    </location>
</feature>
<organism evidence="4 5">
    <name type="scientific">Symbiodinium natans</name>
    <dbReference type="NCBI Taxonomy" id="878477"/>
    <lineage>
        <taxon>Eukaryota</taxon>
        <taxon>Sar</taxon>
        <taxon>Alveolata</taxon>
        <taxon>Dinophyceae</taxon>
        <taxon>Suessiales</taxon>
        <taxon>Symbiodiniaceae</taxon>
        <taxon>Symbiodinium</taxon>
    </lineage>
</organism>
<evidence type="ECO:0000313" key="5">
    <source>
        <dbReference type="Proteomes" id="UP000604046"/>
    </source>
</evidence>
<feature type="region of interest" description="Disordered" evidence="1">
    <location>
        <begin position="514"/>
        <end position="534"/>
    </location>
</feature>
<evidence type="ECO:0000313" key="4">
    <source>
        <dbReference type="EMBL" id="CAE7401019.1"/>
    </source>
</evidence>
<evidence type="ECO:0000256" key="1">
    <source>
        <dbReference type="SAM" id="MobiDB-lite"/>
    </source>
</evidence>
<feature type="transmembrane region" description="Helical" evidence="2">
    <location>
        <begin position="92"/>
        <end position="111"/>
    </location>
</feature>
<feature type="chain" id="PRO_5032906691" evidence="3">
    <location>
        <begin position="16"/>
        <end position="534"/>
    </location>
</feature>
<feature type="transmembrane region" description="Helical" evidence="2">
    <location>
        <begin position="191"/>
        <end position="211"/>
    </location>
</feature>
<feature type="region of interest" description="Disordered" evidence="1">
    <location>
        <begin position="254"/>
        <end position="283"/>
    </location>
</feature>
<proteinExistence type="predicted"/>
<feature type="transmembrane region" description="Helical" evidence="2">
    <location>
        <begin position="123"/>
        <end position="140"/>
    </location>
</feature>
<dbReference type="OrthoDB" id="423671at2759"/>